<dbReference type="SUPFAM" id="SSF54928">
    <property type="entry name" value="RNA-binding domain, RBD"/>
    <property type="match status" value="3"/>
</dbReference>
<dbReference type="SMART" id="SM00386">
    <property type="entry name" value="HAT"/>
    <property type="match status" value="3"/>
</dbReference>
<protein>
    <recommendedName>
        <fullName evidence="5">RRM domain-containing protein</fullName>
    </recommendedName>
</protein>
<dbReference type="EMBL" id="SPOI01000003">
    <property type="protein sequence ID" value="TIB42897.1"/>
    <property type="molecule type" value="Genomic_DNA"/>
</dbReference>
<gene>
    <name evidence="6" type="ORF">E3P86_00188</name>
</gene>
<dbReference type="Gene3D" id="3.30.70.330">
    <property type="match status" value="4"/>
</dbReference>
<reference evidence="6 7" key="1">
    <citation type="submission" date="2019-03" db="EMBL/GenBank/DDBJ databases">
        <title>Sequencing 23 genomes of Wallemia ichthyophaga.</title>
        <authorList>
            <person name="Gostincar C."/>
        </authorList>
    </citation>
    <scope>NUCLEOTIDE SEQUENCE [LARGE SCALE GENOMIC DNA]</scope>
    <source>
        <strain evidence="6 7">EXF-6200</strain>
    </source>
</reference>
<dbReference type="SUPFAM" id="SSF48452">
    <property type="entry name" value="TPR-like"/>
    <property type="match status" value="1"/>
</dbReference>
<feature type="region of interest" description="Disordered" evidence="4">
    <location>
        <begin position="956"/>
        <end position="1032"/>
    </location>
</feature>
<dbReference type="PANTHER" id="PTHR24012">
    <property type="entry name" value="RNA BINDING PROTEIN"/>
    <property type="match status" value="1"/>
</dbReference>
<evidence type="ECO:0000256" key="3">
    <source>
        <dbReference type="PROSITE-ProRule" id="PRU00176"/>
    </source>
</evidence>
<name>A0A4T0JJJ7_WALIC</name>
<feature type="domain" description="RRM" evidence="5">
    <location>
        <begin position="635"/>
        <end position="710"/>
    </location>
</feature>
<dbReference type="PROSITE" id="PS50102">
    <property type="entry name" value="RRM"/>
    <property type="match status" value="4"/>
</dbReference>
<evidence type="ECO:0000259" key="5">
    <source>
        <dbReference type="PROSITE" id="PS50102"/>
    </source>
</evidence>
<feature type="compositionally biased region" description="Polar residues" evidence="4">
    <location>
        <begin position="1012"/>
        <end position="1021"/>
    </location>
</feature>
<dbReference type="Gene3D" id="1.25.40.10">
    <property type="entry name" value="Tetratricopeptide repeat domain"/>
    <property type="match status" value="2"/>
</dbReference>
<evidence type="ECO:0000313" key="6">
    <source>
        <dbReference type="EMBL" id="TIB42897.1"/>
    </source>
</evidence>
<proteinExistence type="predicted"/>
<dbReference type="SMART" id="SM00360">
    <property type="entry name" value="RRM"/>
    <property type="match status" value="4"/>
</dbReference>
<keyword evidence="1" id="KW-0677">Repeat</keyword>
<feature type="region of interest" description="Disordered" evidence="4">
    <location>
        <begin position="875"/>
        <end position="894"/>
    </location>
</feature>
<dbReference type="InterPro" id="IPR000504">
    <property type="entry name" value="RRM_dom"/>
</dbReference>
<feature type="region of interest" description="Disordered" evidence="4">
    <location>
        <begin position="575"/>
        <end position="629"/>
    </location>
</feature>
<dbReference type="InterPro" id="IPR035979">
    <property type="entry name" value="RBD_domain_sf"/>
</dbReference>
<comment type="caution">
    <text evidence="6">The sequence shown here is derived from an EMBL/GenBank/DDBJ whole genome shotgun (WGS) entry which is preliminary data.</text>
</comment>
<sequence length="1032" mass="116451">MALGSLEYPYLSFHAFVRATNATRQLGMADQFHQTWAHWRQTWVVGEVFHLDNITSIPIDAHNDKHNAFISAIQDVPSSVKIALFYIDNLIHGSAQGKTEQVFSEQSIRQAFGTAYEGIEWDLTGSCEIWDKWRDWEQSLIEVRLFIIQLLAYSIRNHLSELVPLCLMIINVRIDLKRYKECNNSTWLGSRYPMLVSYCHTIELHSFVAPDHADTFSSYSSFITAYDNSQYESHMVAANKDYKKGQTLYEDYDQYEIALGSNSTVEAYLAYINFAQSPNGKPKLANRNLIVGLFERAVRDCYPFNSLLGEDGSGPSGSTDDSIATSVAKIWVTYVNWMINNKERPDKVMNVIERSVKVCPWSGELWSSLIRAHEQFKHPAEKAEETYARAISTGLIESRVDDLVALISARASYLRHTLENVDVAVAYAEVAAILEDGLDRVKSRDPFNRIEKYAISWHERVKEESATSAASQIFERMSKNNTQKRSYSVWLDWAAFETRNENYDKARSVYKTATPRQFIDYPEAVHQAYKEFEDQYGSLDTQMQAQISITKASQLLADRRLNEAAQAYENYTQQQPQVAVAAPATEETAVDPSLDFSGSTNNKRKAGDESNNNESAKKQKVQQTVDKLKRDRENTTVIVSGLPLGCNNTDVNLLFKDCGDMREVTVKDLKDQSAATVEFLSRDDVPAALTKDKKRIEEVEIKVVMGWSSTLYVTNFPEGTKDDSLRALFEPYGTIFDTRWPSRSIKTTRRFAYVTFLDPASAQASLELNGKVQEDNHSLSVAISDPSKRKSRSDDFVNGQEIFVRELGKKITEADLRQLFEPFGAIKQAKLGLRDDGSCKGFAHIEFEDSSSAQNALRMNNVEVKGKHISVTMSNRKPRQANAPAKPRFGRSIRVDGIPDGTKESFIQQTFEVFAPVKKVWYNENGNEGAAVVEFENDKEMSKVMLMQAPSINGQQLSLSDEASHKKPLSLSENKNVAEKSDAAVSGGQFVPRNTRRSKIGDRGNNPDPKLTASSTTAKNPKTQDDFRKFLK</sequence>
<evidence type="ECO:0000256" key="2">
    <source>
        <dbReference type="ARBA" id="ARBA00022884"/>
    </source>
</evidence>
<dbReference type="Pfam" id="PF23085">
    <property type="entry name" value="RRM_PARP14_3"/>
    <property type="match status" value="1"/>
</dbReference>
<dbReference type="InterPro" id="IPR003107">
    <property type="entry name" value="HAT"/>
</dbReference>
<feature type="domain" description="RRM" evidence="5">
    <location>
        <begin position="800"/>
        <end position="876"/>
    </location>
</feature>
<organism evidence="6 7">
    <name type="scientific">Wallemia ichthyophaga</name>
    <dbReference type="NCBI Taxonomy" id="245174"/>
    <lineage>
        <taxon>Eukaryota</taxon>
        <taxon>Fungi</taxon>
        <taxon>Dikarya</taxon>
        <taxon>Basidiomycota</taxon>
        <taxon>Wallemiomycotina</taxon>
        <taxon>Wallemiomycetes</taxon>
        <taxon>Wallemiales</taxon>
        <taxon>Wallemiaceae</taxon>
        <taxon>Wallemia</taxon>
    </lineage>
</organism>
<feature type="compositionally biased region" description="Low complexity" evidence="4">
    <location>
        <begin position="575"/>
        <end position="587"/>
    </location>
</feature>
<dbReference type="InterPro" id="IPR012677">
    <property type="entry name" value="Nucleotide-bd_a/b_plait_sf"/>
</dbReference>
<feature type="domain" description="RRM" evidence="5">
    <location>
        <begin position="709"/>
        <end position="786"/>
    </location>
</feature>
<evidence type="ECO:0000256" key="4">
    <source>
        <dbReference type="SAM" id="MobiDB-lite"/>
    </source>
</evidence>
<feature type="domain" description="RRM" evidence="5">
    <location>
        <begin position="891"/>
        <end position="976"/>
    </location>
</feature>
<dbReference type="CDD" id="cd00590">
    <property type="entry name" value="RRM_SF"/>
    <property type="match status" value="2"/>
</dbReference>
<dbReference type="CDD" id="cd12296">
    <property type="entry name" value="RRM1_Prp24"/>
    <property type="match status" value="1"/>
</dbReference>
<dbReference type="InterPro" id="IPR011990">
    <property type="entry name" value="TPR-like_helical_dom_sf"/>
</dbReference>
<feature type="compositionally biased region" description="Basic and acidic residues" evidence="4">
    <location>
        <begin position="1022"/>
        <end position="1032"/>
    </location>
</feature>
<dbReference type="Proteomes" id="UP000310689">
    <property type="component" value="Unassembled WGS sequence"/>
</dbReference>
<dbReference type="AlphaFoldDB" id="A0A4T0JJJ7"/>
<accession>A0A4T0JJJ7</accession>
<evidence type="ECO:0000256" key="1">
    <source>
        <dbReference type="ARBA" id="ARBA00022737"/>
    </source>
</evidence>
<evidence type="ECO:0000313" key="7">
    <source>
        <dbReference type="Proteomes" id="UP000310689"/>
    </source>
</evidence>
<dbReference type="Pfam" id="PF00076">
    <property type="entry name" value="RRM_1"/>
    <property type="match status" value="3"/>
</dbReference>
<dbReference type="InterPro" id="IPR034397">
    <property type="entry name" value="Prp24_RRM1"/>
</dbReference>
<keyword evidence="2 3" id="KW-0694">RNA-binding</keyword>
<dbReference type="GO" id="GO:0006396">
    <property type="term" value="P:RNA processing"/>
    <property type="evidence" value="ECO:0007669"/>
    <property type="project" value="InterPro"/>
</dbReference>
<dbReference type="GO" id="GO:0003723">
    <property type="term" value="F:RNA binding"/>
    <property type="evidence" value="ECO:0007669"/>
    <property type="project" value="UniProtKB-UniRule"/>
</dbReference>